<evidence type="ECO:0000256" key="2">
    <source>
        <dbReference type="ARBA" id="ARBA00022645"/>
    </source>
</evidence>
<dbReference type="GO" id="GO:0004180">
    <property type="term" value="F:carboxypeptidase activity"/>
    <property type="evidence" value="ECO:0007669"/>
    <property type="project" value="UniProtKB-KW"/>
</dbReference>
<keyword evidence="4" id="KW-0378">Hydrolase</keyword>
<accession>A0AAE4VKE7</accession>
<evidence type="ECO:0000259" key="7">
    <source>
        <dbReference type="Pfam" id="PF02016"/>
    </source>
</evidence>
<comment type="caution">
    <text evidence="9">The sequence shown here is derived from an EMBL/GenBank/DDBJ whole genome shotgun (WGS) entry which is preliminary data.</text>
</comment>
<sequence length="401" mass="46307">MIIKIWKKLIIFFFIIFFSLYLKYISTYSNNITETTNQNESIINKKINHLFEINKSKNNKEKTHNIIEVDTLNIINSMIYNNKIIAVPFSTPLQNSQINELKSILPSLNKIYNNYDYNNLISKDTIIHSHSESEILSYMQLPEIKFLWSFRGGYGSARLLNNKDILKIKNFSSKKTDNLVNFNNNNKKVIIGFSDVTYIMIATYQLFGWHNIHGDCLYQIVQSGEEKNPMNIKNIVNLLSGKVKKIYIPKIIPIGNISTKMKDNLNISGKMTGGNLEIIISTIGTPYEIKTDNHILMLEDTNINSYRFARNLNHMIQAGKFNNVLAVVFGTVNDKNNLDSSCFEKIIDEFAEWANFPVYKTISFGHEYNNYPWIYGADAIIEKEQNSNMQIKVNVPSLFLK</sequence>
<comment type="similarity">
    <text evidence="1">Belongs to the peptidase S66 family.</text>
</comment>
<evidence type="ECO:0000256" key="5">
    <source>
        <dbReference type="ARBA" id="ARBA00022825"/>
    </source>
</evidence>
<keyword evidence="6" id="KW-1133">Transmembrane helix</keyword>
<name>A0AAE4VKE7_9RICK</name>
<dbReference type="PANTHER" id="PTHR30237">
    <property type="entry name" value="MURAMOYLTETRAPEPTIDE CARBOXYPEPTIDASE"/>
    <property type="match status" value="1"/>
</dbReference>
<keyword evidence="3" id="KW-0645">Protease</keyword>
<dbReference type="InterPro" id="IPR040449">
    <property type="entry name" value="Peptidase_S66_N"/>
</dbReference>
<evidence type="ECO:0000256" key="3">
    <source>
        <dbReference type="ARBA" id="ARBA00022670"/>
    </source>
</evidence>
<dbReference type="EMBL" id="JARGYU010000001">
    <property type="protein sequence ID" value="MDZ5761150.1"/>
    <property type="molecule type" value="Genomic_DNA"/>
</dbReference>
<dbReference type="InterPro" id="IPR027478">
    <property type="entry name" value="LdcA_N"/>
</dbReference>
<keyword evidence="6" id="KW-0812">Transmembrane</keyword>
<protein>
    <submittedName>
        <fullName evidence="9">LD-carboxypeptidase</fullName>
    </submittedName>
</protein>
<dbReference type="Pfam" id="PF02016">
    <property type="entry name" value="Peptidase_S66"/>
    <property type="match status" value="1"/>
</dbReference>
<dbReference type="Gene3D" id="3.40.50.10740">
    <property type="entry name" value="Class I glutamine amidotransferase-like"/>
    <property type="match status" value="1"/>
</dbReference>
<evidence type="ECO:0000256" key="4">
    <source>
        <dbReference type="ARBA" id="ARBA00022801"/>
    </source>
</evidence>
<dbReference type="CDD" id="cd07025">
    <property type="entry name" value="Peptidase_S66"/>
    <property type="match status" value="1"/>
</dbReference>
<keyword evidence="2" id="KW-0121">Carboxypeptidase</keyword>
<dbReference type="AlphaFoldDB" id="A0AAE4VKE7"/>
<dbReference type="Pfam" id="PF17676">
    <property type="entry name" value="Peptidase_S66C"/>
    <property type="match status" value="1"/>
</dbReference>
<evidence type="ECO:0000259" key="8">
    <source>
        <dbReference type="Pfam" id="PF17676"/>
    </source>
</evidence>
<proteinExistence type="inferred from homology"/>
<dbReference type="InterPro" id="IPR027461">
    <property type="entry name" value="Carboxypeptidase_A_C_sf"/>
</dbReference>
<evidence type="ECO:0000313" key="9">
    <source>
        <dbReference type="EMBL" id="MDZ5761150.1"/>
    </source>
</evidence>
<dbReference type="InterPro" id="IPR029062">
    <property type="entry name" value="Class_I_gatase-like"/>
</dbReference>
<dbReference type="RefSeq" id="WP_322498571.1">
    <property type="nucleotide sequence ID" value="NZ_JARGYU010000001.1"/>
</dbReference>
<dbReference type="InterPro" id="IPR040921">
    <property type="entry name" value="Peptidase_S66C"/>
</dbReference>
<dbReference type="SUPFAM" id="SSF141986">
    <property type="entry name" value="LD-carboxypeptidase A C-terminal domain-like"/>
    <property type="match status" value="1"/>
</dbReference>
<feature type="domain" description="LD-carboxypeptidase N-terminal" evidence="7">
    <location>
        <begin position="133"/>
        <end position="214"/>
    </location>
</feature>
<organism evidence="9 10">
    <name type="scientific">Lyticum sinuosum</name>
    <dbReference type="NCBI Taxonomy" id="1332059"/>
    <lineage>
        <taxon>Bacteria</taxon>
        <taxon>Pseudomonadati</taxon>
        <taxon>Pseudomonadota</taxon>
        <taxon>Alphaproteobacteria</taxon>
        <taxon>Rickettsiales</taxon>
        <taxon>Lyticum</taxon>
    </lineage>
</organism>
<feature type="transmembrane region" description="Helical" evidence="6">
    <location>
        <begin position="9"/>
        <end position="26"/>
    </location>
</feature>
<gene>
    <name evidence="9" type="ORF">Lyticum_00317</name>
</gene>
<feature type="domain" description="LD-carboxypeptidase C-terminal" evidence="8">
    <location>
        <begin position="268"/>
        <end position="379"/>
    </location>
</feature>
<dbReference type="Proteomes" id="UP001289135">
    <property type="component" value="Unassembled WGS sequence"/>
</dbReference>
<dbReference type="SUPFAM" id="SSF52317">
    <property type="entry name" value="Class I glutamine amidotransferase-like"/>
    <property type="match status" value="1"/>
</dbReference>
<evidence type="ECO:0000313" key="10">
    <source>
        <dbReference type="Proteomes" id="UP001289135"/>
    </source>
</evidence>
<reference evidence="9" key="1">
    <citation type="submission" date="2023-02" db="EMBL/GenBank/DDBJ databases">
        <title>Host association and intracellularity evolved multiple times independently in the Rickettsiales.</title>
        <authorList>
            <person name="Castelli M."/>
            <person name="Nardi T."/>
            <person name="Gammuto L."/>
            <person name="Bellinzona G."/>
            <person name="Sabaneyeva E."/>
            <person name="Potekhin A."/>
            <person name="Serra V."/>
            <person name="Petroni G."/>
            <person name="Sassera D."/>
        </authorList>
    </citation>
    <scope>NUCLEOTIDE SEQUENCE</scope>
    <source>
        <strain evidence="9">USBL-36I1</strain>
    </source>
</reference>
<keyword evidence="5" id="KW-0720">Serine protease</keyword>
<dbReference type="InterPro" id="IPR003507">
    <property type="entry name" value="S66_fam"/>
</dbReference>
<dbReference type="GO" id="GO:0006508">
    <property type="term" value="P:proteolysis"/>
    <property type="evidence" value="ECO:0007669"/>
    <property type="project" value="UniProtKB-KW"/>
</dbReference>
<keyword evidence="6" id="KW-0472">Membrane</keyword>
<evidence type="ECO:0000256" key="6">
    <source>
        <dbReference type="SAM" id="Phobius"/>
    </source>
</evidence>
<dbReference type="PANTHER" id="PTHR30237:SF2">
    <property type="entry name" value="MUREIN TETRAPEPTIDE CARBOXYPEPTIDASE"/>
    <property type="match status" value="1"/>
</dbReference>
<keyword evidence="10" id="KW-1185">Reference proteome</keyword>
<evidence type="ECO:0000256" key="1">
    <source>
        <dbReference type="ARBA" id="ARBA00010233"/>
    </source>
</evidence>
<dbReference type="GO" id="GO:0008236">
    <property type="term" value="F:serine-type peptidase activity"/>
    <property type="evidence" value="ECO:0007669"/>
    <property type="project" value="UniProtKB-KW"/>
</dbReference>
<dbReference type="Gene3D" id="3.50.30.60">
    <property type="entry name" value="LD-carboxypeptidase A C-terminal domain-like"/>
    <property type="match status" value="1"/>
</dbReference>